<feature type="transmembrane region" description="Helical" evidence="1">
    <location>
        <begin position="38"/>
        <end position="58"/>
    </location>
</feature>
<dbReference type="InParanoid" id="B2WL87"/>
<gene>
    <name evidence="2" type="ORF">PTRG_10747</name>
</gene>
<dbReference type="EMBL" id="DS231628">
    <property type="protein sequence ID" value="EDU43797.1"/>
    <property type="molecule type" value="Genomic_DNA"/>
</dbReference>
<sequence length="290" mass="32641">MVVVCEALIHHHQAGKPIRVKNIFHRTGWRFMLYIRGIHQFVIAITRISPFYFVWRIIWGVSSFVRHQDFDIKDFYDNSPFRNTISSIQVEFDREIILFIDNGERVLVPCSSTAEDKDILEHLRIFYNLTHSSGGIFELFGAKSSQRIDIVELQDSTVGDCVGPPLGLGRHGTYSRQIHYFRDPSSLKGLAITNRLIAENVLTAVGQHTHALNIVRSWDPYVTSLMVLLPVALSLGASITWSAIAKLYFNVDAQASTQTGFTIGSYIITAGTLLIALVAFLDTKVKSGER</sequence>
<dbReference type="STRING" id="426418.B2WL87"/>
<feature type="transmembrane region" description="Helical" evidence="1">
    <location>
        <begin position="225"/>
        <end position="249"/>
    </location>
</feature>
<evidence type="ECO:0000256" key="1">
    <source>
        <dbReference type="SAM" id="Phobius"/>
    </source>
</evidence>
<keyword evidence="1" id="KW-1133">Transmembrane helix</keyword>
<accession>B2WL87</accession>
<dbReference type="eggNOG" id="ENOG502TEAK">
    <property type="taxonomic scope" value="Eukaryota"/>
</dbReference>
<name>B2WL87_PYRTR</name>
<evidence type="ECO:0000313" key="3">
    <source>
        <dbReference type="Proteomes" id="UP000001471"/>
    </source>
</evidence>
<dbReference type="Proteomes" id="UP000001471">
    <property type="component" value="Unassembled WGS sequence"/>
</dbReference>
<evidence type="ECO:0000313" key="2">
    <source>
        <dbReference type="EMBL" id="EDU43797.1"/>
    </source>
</evidence>
<dbReference type="OMA" id="MESNTSH"/>
<keyword evidence="1" id="KW-0472">Membrane</keyword>
<dbReference type="HOGENOM" id="CLU_960238_0_0_1"/>
<reference evidence="3" key="1">
    <citation type="journal article" date="2013" name="G3 (Bethesda)">
        <title>Comparative genomics of a plant-pathogenic fungus, Pyrenophora tritici-repentis, reveals transduplication and the impact of repeat elements on pathogenicity and population divergence.</title>
        <authorList>
            <person name="Manning V.A."/>
            <person name="Pandelova I."/>
            <person name="Dhillon B."/>
            <person name="Wilhelm L.J."/>
            <person name="Goodwin S.B."/>
            <person name="Berlin A.M."/>
            <person name="Figueroa M."/>
            <person name="Freitag M."/>
            <person name="Hane J.K."/>
            <person name="Henrissat B."/>
            <person name="Holman W.H."/>
            <person name="Kodira C.D."/>
            <person name="Martin J."/>
            <person name="Oliver R.P."/>
            <person name="Robbertse B."/>
            <person name="Schackwitz W."/>
            <person name="Schwartz D.C."/>
            <person name="Spatafora J.W."/>
            <person name="Turgeon B.G."/>
            <person name="Yandava C."/>
            <person name="Young S."/>
            <person name="Zhou S."/>
            <person name="Zeng Q."/>
            <person name="Grigoriev I.V."/>
            <person name="Ma L.-J."/>
            <person name="Ciuffetti L.M."/>
        </authorList>
    </citation>
    <scope>NUCLEOTIDE SEQUENCE [LARGE SCALE GENOMIC DNA]</scope>
    <source>
        <strain evidence="3">Pt-1C-BFP</strain>
    </source>
</reference>
<dbReference type="AlphaFoldDB" id="B2WL87"/>
<keyword evidence="1" id="KW-0812">Transmembrane</keyword>
<dbReference type="OrthoDB" id="5154014at2759"/>
<proteinExistence type="predicted"/>
<organism evidence="2 3">
    <name type="scientific">Pyrenophora tritici-repentis (strain Pt-1C-BFP)</name>
    <name type="common">Wheat tan spot fungus</name>
    <name type="synonym">Drechslera tritici-repentis</name>
    <dbReference type="NCBI Taxonomy" id="426418"/>
    <lineage>
        <taxon>Eukaryota</taxon>
        <taxon>Fungi</taxon>
        <taxon>Dikarya</taxon>
        <taxon>Ascomycota</taxon>
        <taxon>Pezizomycotina</taxon>
        <taxon>Dothideomycetes</taxon>
        <taxon>Pleosporomycetidae</taxon>
        <taxon>Pleosporales</taxon>
        <taxon>Pleosporineae</taxon>
        <taxon>Pleosporaceae</taxon>
        <taxon>Pyrenophora</taxon>
    </lineage>
</organism>
<feature type="transmembrane region" description="Helical" evidence="1">
    <location>
        <begin position="261"/>
        <end position="281"/>
    </location>
</feature>
<protein>
    <submittedName>
        <fullName evidence="2">Uncharacterized protein</fullName>
    </submittedName>
</protein>